<evidence type="ECO:0000256" key="2">
    <source>
        <dbReference type="ARBA" id="ARBA00022448"/>
    </source>
</evidence>
<dbReference type="SUPFAM" id="SSF48371">
    <property type="entry name" value="ARM repeat"/>
    <property type="match status" value="1"/>
</dbReference>
<dbReference type="Pfam" id="PF03810">
    <property type="entry name" value="IBN_N"/>
    <property type="match status" value="1"/>
</dbReference>
<dbReference type="SMART" id="SM00913">
    <property type="entry name" value="IBN_N"/>
    <property type="match status" value="1"/>
</dbReference>
<comment type="subcellular location">
    <subcellularLocation>
        <location evidence="1">Cytoplasm</location>
    </subcellularLocation>
</comment>
<evidence type="ECO:0000256" key="4">
    <source>
        <dbReference type="ARBA" id="ARBA00022737"/>
    </source>
</evidence>
<sequence>MSAPPSGGGAPPGAIEVTRLLLHAQDPDPAVRHQAEQQIAAFQEQNYAGFLGSLAYELANGEKPPESRRLAGLVLKNNLDAKDDARKSALVGRWEGVDPSLRASIRGALLQALAMEPQEVRGTAALVIAKVAAIELPRRDWAELIPGLMANMSAAPPNHGVRQATLQALGYVCEEMGAMRDDVLSPEQINMVLTAVVSGMSAEEPSSDTRLAAVTALQNAIEFADHNFGNENERNYIMQHRGGEHGAVPRDEQAGVRRGGEVRHKGRLGC</sequence>
<dbReference type="GO" id="GO:0031267">
    <property type="term" value="F:small GTPase binding"/>
    <property type="evidence" value="ECO:0007669"/>
    <property type="project" value="InterPro"/>
</dbReference>
<evidence type="ECO:0000259" key="7">
    <source>
        <dbReference type="PROSITE" id="PS50166"/>
    </source>
</evidence>
<dbReference type="Gene3D" id="1.25.10.10">
    <property type="entry name" value="Leucine-rich Repeat Variant"/>
    <property type="match status" value="1"/>
</dbReference>
<dbReference type="InterPro" id="IPR001494">
    <property type="entry name" value="Importin-beta_N"/>
</dbReference>
<dbReference type="OrthoDB" id="10263328at2759"/>
<protein>
    <submittedName>
        <fullName evidence="8">Importin subunit beta-like</fullName>
    </submittedName>
</protein>
<feature type="compositionally biased region" description="Basic and acidic residues" evidence="6">
    <location>
        <begin position="244"/>
        <end position="263"/>
    </location>
</feature>
<organism evidence="8 9">
    <name type="scientific">Raphidocelis subcapitata</name>
    <dbReference type="NCBI Taxonomy" id="307507"/>
    <lineage>
        <taxon>Eukaryota</taxon>
        <taxon>Viridiplantae</taxon>
        <taxon>Chlorophyta</taxon>
        <taxon>core chlorophytes</taxon>
        <taxon>Chlorophyceae</taxon>
        <taxon>CS clade</taxon>
        <taxon>Sphaeropleales</taxon>
        <taxon>Selenastraceae</taxon>
        <taxon>Raphidocelis</taxon>
    </lineage>
</organism>
<keyword evidence="4" id="KW-0677">Repeat</keyword>
<dbReference type="GO" id="GO:0005737">
    <property type="term" value="C:cytoplasm"/>
    <property type="evidence" value="ECO:0007669"/>
    <property type="project" value="UniProtKB-SubCell"/>
</dbReference>
<proteinExistence type="predicted"/>
<dbReference type="STRING" id="307507.A0A2V0NWZ3"/>
<gene>
    <name evidence="8" type="ORF">Rsub_04964</name>
</gene>
<evidence type="ECO:0000256" key="1">
    <source>
        <dbReference type="ARBA" id="ARBA00004496"/>
    </source>
</evidence>
<dbReference type="Proteomes" id="UP000247498">
    <property type="component" value="Unassembled WGS sequence"/>
</dbReference>
<keyword evidence="3" id="KW-0963">Cytoplasm</keyword>
<keyword evidence="5" id="KW-0653">Protein transport</keyword>
<dbReference type="EMBL" id="BDRX01000027">
    <property type="protein sequence ID" value="GBF91859.1"/>
    <property type="molecule type" value="Genomic_DNA"/>
</dbReference>
<evidence type="ECO:0000313" key="9">
    <source>
        <dbReference type="Proteomes" id="UP000247498"/>
    </source>
</evidence>
<dbReference type="PANTHER" id="PTHR10527">
    <property type="entry name" value="IMPORTIN BETA"/>
    <property type="match status" value="1"/>
</dbReference>
<dbReference type="AlphaFoldDB" id="A0A2V0NWZ3"/>
<evidence type="ECO:0000256" key="5">
    <source>
        <dbReference type="ARBA" id="ARBA00022927"/>
    </source>
</evidence>
<feature type="domain" description="Importin N-terminal" evidence="7">
    <location>
        <begin position="35"/>
        <end position="115"/>
    </location>
</feature>
<evidence type="ECO:0000256" key="6">
    <source>
        <dbReference type="SAM" id="MobiDB-lite"/>
    </source>
</evidence>
<accession>A0A2V0NWZ3</accession>
<dbReference type="PROSITE" id="PS50166">
    <property type="entry name" value="IMPORTIN_B_NT"/>
    <property type="match status" value="1"/>
</dbReference>
<name>A0A2V0NWZ3_9CHLO</name>
<dbReference type="InParanoid" id="A0A2V0NWZ3"/>
<feature type="region of interest" description="Disordered" evidence="6">
    <location>
        <begin position="244"/>
        <end position="270"/>
    </location>
</feature>
<evidence type="ECO:0000256" key="3">
    <source>
        <dbReference type="ARBA" id="ARBA00022490"/>
    </source>
</evidence>
<reference evidence="8 9" key="1">
    <citation type="journal article" date="2018" name="Sci. Rep.">
        <title>Raphidocelis subcapitata (=Pseudokirchneriella subcapitata) provides an insight into genome evolution and environmental adaptations in the Sphaeropleales.</title>
        <authorList>
            <person name="Suzuki S."/>
            <person name="Yamaguchi H."/>
            <person name="Nakajima N."/>
            <person name="Kawachi M."/>
        </authorList>
    </citation>
    <scope>NUCLEOTIDE SEQUENCE [LARGE SCALE GENOMIC DNA]</scope>
    <source>
        <strain evidence="8 9">NIES-35</strain>
    </source>
</reference>
<dbReference type="GO" id="GO:0006606">
    <property type="term" value="P:protein import into nucleus"/>
    <property type="evidence" value="ECO:0007669"/>
    <property type="project" value="InterPro"/>
</dbReference>
<keyword evidence="9" id="KW-1185">Reference proteome</keyword>
<dbReference type="InterPro" id="IPR016024">
    <property type="entry name" value="ARM-type_fold"/>
</dbReference>
<dbReference type="InterPro" id="IPR011989">
    <property type="entry name" value="ARM-like"/>
</dbReference>
<comment type="caution">
    <text evidence="8">The sequence shown here is derived from an EMBL/GenBank/DDBJ whole genome shotgun (WGS) entry which is preliminary data.</text>
</comment>
<evidence type="ECO:0000313" key="8">
    <source>
        <dbReference type="EMBL" id="GBF91859.1"/>
    </source>
</evidence>
<dbReference type="InterPro" id="IPR040122">
    <property type="entry name" value="Importin_beta"/>
</dbReference>
<keyword evidence="2" id="KW-0813">Transport</keyword>